<dbReference type="RefSeq" id="WP_131012096.1">
    <property type="nucleotide sequence ID" value="NZ_SIRE01000003.1"/>
</dbReference>
<dbReference type="OrthoDB" id="9806473at2"/>
<evidence type="ECO:0000313" key="3">
    <source>
        <dbReference type="Proteomes" id="UP000293142"/>
    </source>
</evidence>
<dbReference type="SUPFAM" id="SSF54593">
    <property type="entry name" value="Glyoxalase/Bleomycin resistance protein/Dihydroxybiphenyl dioxygenase"/>
    <property type="match status" value="2"/>
</dbReference>
<sequence>MSDAYSGYGLTQLITPHLWFDKEAKEAAEFYCSVFPNSKITSTRTLNNTPSGNCDVVSFNVWDHPFMAISAGPYFKINPSISFTVHFDPSREPNAKEKLDEVWNTLSLGGIALMPLDKYPFSEWYGWIQDKYGVSWQLILTNPEGEPRPTIVPSLLFVGDNCGKAEEAREFYLSVFQHTQPGVLYRYGPGQEPNTEETVMFTDFMLENTWFTAMDSALNHPFSFNEAVSFMVICETQEQIDYYWEKLSAIPEAEQCGWLKDKYGLSWQISPCILDEMMAKGTTEQRDRVAQVFLKMKKFDIAALHKASQGE</sequence>
<name>A0A4Q9DYL3_9BACL</name>
<reference evidence="2 3" key="1">
    <citation type="submission" date="2019-02" db="EMBL/GenBank/DDBJ databases">
        <title>Paenibacillus sp. nov., isolated from surface-sterilized tissue of Thalictrum simplex L.</title>
        <authorList>
            <person name="Tuo L."/>
        </authorList>
    </citation>
    <scope>NUCLEOTIDE SEQUENCE [LARGE SCALE GENOMIC DNA]</scope>
    <source>
        <strain evidence="2 3">N2SHLJ1</strain>
    </source>
</reference>
<dbReference type="InterPro" id="IPR028973">
    <property type="entry name" value="PhnB-like"/>
</dbReference>
<organism evidence="2 3">
    <name type="scientific">Paenibacillus thalictri</name>
    <dbReference type="NCBI Taxonomy" id="2527873"/>
    <lineage>
        <taxon>Bacteria</taxon>
        <taxon>Bacillati</taxon>
        <taxon>Bacillota</taxon>
        <taxon>Bacilli</taxon>
        <taxon>Bacillales</taxon>
        <taxon>Paenibacillaceae</taxon>
        <taxon>Paenibacillus</taxon>
    </lineage>
</organism>
<protein>
    <submittedName>
        <fullName evidence="2">VOC family protein</fullName>
    </submittedName>
</protein>
<dbReference type="EMBL" id="SIRE01000003">
    <property type="protein sequence ID" value="TBL80993.1"/>
    <property type="molecule type" value="Genomic_DNA"/>
</dbReference>
<dbReference type="Pfam" id="PF06983">
    <property type="entry name" value="3-dmu-9_3-mt"/>
    <property type="match status" value="2"/>
</dbReference>
<evidence type="ECO:0000259" key="1">
    <source>
        <dbReference type="Pfam" id="PF06983"/>
    </source>
</evidence>
<feature type="domain" description="PhnB-like" evidence="1">
    <location>
        <begin position="14"/>
        <end position="139"/>
    </location>
</feature>
<dbReference type="AlphaFoldDB" id="A0A4Q9DYL3"/>
<proteinExistence type="predicted"/>
<dbReference type="Gene3D" id="3.30.720.100">
    <property type="match status" value="1"/>
</dbReference>
<keyword evidence="3" id="KW-1185">Reference proteome</keyword>
<accession>A0A4Q9DYL3</accession>
<dbReference type="Gene3D" id="3.10.180.10">
    <property type="entry name" value="2,3-Dihydroxybiphenyl 1,2-Dioxygenase, domain 1"/>
    <property type="match status" value="1"/>
</dbReference>
<feature type="domain" description="PhnB-like" evidence="1">
    <location>
        <begin position="150"/>
        <end position="269"/>
    </location>
</feature>
<dbReference type="Proteomes" id="UP000293142">
    <property type="component" value="Unassembled WGS sequence"/>
</dbReference>
<comment type="caution">
    <text evidence="2">The sequence shown here is derived from an EMBL/GenBank/DDBJ whole genome shotgun (WGS) entry which is preliminary data.</text>
</comment>
<dbReference type="Gene3D" id="3.30.720.110">
    <property type="match status" value="1"/>
</dbReference>
<dbReference type="InterPro" id="IPR029068">
    <property type="entry name" value="Glyas_Bleomycin-R_OHBP_Dase"/>
</dbReference>
<dbReference type="CDD" id="cd06588">
    <property type="entry name" value="PhnB_like"/>
    <property type="match status" value="2"/>
</dbReference>
<gene>
    <name evidence="2" type="ORF">EYB31_02530</name>
</gene>
<evidence type="ECO:0000313" key="2">
    <source>
        <dbReference type="EMBL" id="TBL80993.1"/>
    </source>
</evidence>
<dbReference type="PANTHER" id="PTHR33990">
    <property type="entry name" value="PROTEIN YJDN-RELATED"/>
    <property type="match status" value="1"/>
</dbReference>